<feature type="transmembrane region" description="Helical" evidence="5">
    <location>
        <begin position="49"/>
        <end position="69"/>
    </location>
</feature>
<accession>A0A6A9QNV7</accession>
<dbReference type="GO" id="GO:0030026">
    <property type="term" value="P:intracellular manganese ion homeostasis"/>
    <property type="evidence" value="ECO:0007669"/>
    <property type="project" value="InterPro"/>
</dbReference>
<feature type="transmembrane region" description="Helical" evidence="5">
    <location>
        <begin position="221"/>
        <end position="242"/>
    </location>
</feature>
<dbReference type="AlphaFoldDB" id="A0A6A9QNV7"/>
<reference evidence="6 7" key="1">
    <citation type="submission" date="2019-10" db="EMBL/GenBank/DDBJ databases">
        <title>Sequencing and Assembly of Multiple Reported Metal-Biooxidizing Members of the Extremely Thermoacidophilic Archaeal Family Sulfolobaceae.</title>
        <authorList>
            <person name="Counts J.A."/>
            <person name="Kelly R.M."/>
        </authorList>
    </citation>
    <scope>NUCLEOTIDE SEQUENCE [LARGE SCALE GENOMIC DNA]</scope>
    <source>
        <strain evidence="6 7">DSM 6482</strain>
    </source>
</reference>
<evidence type="ECO:0000256" key="2">
    <source>
        <dbReference type="ARBA" id="ARBA00022692"/>
    </source>
</evidence>
<sequence length="248" mass="27387">MEKNSGNFEPVRHYTDEADKFRTKVFGIQDGLIGVGSIAIGAAGFEHNVIAVLVAGLIATIGQGFSMGIGEYISTRVRMQVINNEMKKERTEIEKYPDMEKEELVQFYLDKGLNEDDAKKIAEKIWQDKEKVLHEMMANELKIFPEDFESPVRLGLIMSMYLVIGGLLPLLPFIVGEFLHINFYVFLASSIVIALTSLGIFGAMGSKFTGLSKWRGAVEQIVTGSLALIGSYAGGMVLAHFFPATLLP</sequence>
<evidence type="ECO:0000256" key="4">
    <source>
        <dbReference type="ARBA" id="ARBA00023136"/>
    </source>
</evidence>
<feature type="transmembrane region" description="Helical" evidence="5">
    <location>
        <begin position="154"/>
        <end position="175"/>
    </location>
</feature>
<evidence type="ECO:0000313" key="7">
    <source>
        <dbReference type="Proteomes" id="UP000470772"/>
    </source>
</evidence>
<protein>
    <submittedName>
        <fullName evidence="6">Uncharacterized protein</fullName>
    </submittedName>
</protein>
<dbReference type="GO" id="GO:0012505">
    <property type="term" value="C:endomembrane system"/>
    <property type="evidence" value="ECO:0007669"/>
    <property type="project" value="UniProtKB-SubCell"/>
</dbReference>
<dbReference type="Proteomes" id="UP000470772">
    <property type="component" value="Unassembled WGS sequence"/>
</dbReference>
<dbReference type="InterPro" id="IPR008217">
    <property type="entry name" value="Ccc1_fam"/>
</dbReference>
<dbReference type="EMBL" id="WGGD01000005">
    <property type="protein sequence ID" value="MUN28861.1"/>
    <property type="molecule type" value="Genomic_DNA"/>
</dbReference>
<keyword evidence="2 5" id="KW-0812">Transmembrane</keyword>
<evidence type="ECO:0000256" key="3">
    <source>
        <dbReference type="ARBA" id="ARBA00022989"/>
    </source>
</evidence>
<comment type="caution">
    <text evidence="6">The sequence shown here is derived from an EMBL/GenBank/DDBJ whole genome shotgun (WGS) entry which is preliminary data.</text>
</comment>
<dbReference type="RefSeq" id="WP_156016473.1">
    <property type="nucleotide sequence ID" value="NZ_WGGD01000005.1"/>
</dbReference>
<name>A0A6A9QNV7_SULME</name>
<evidence type="ECO:0000313" key="6">
    <source>
        <dbReference type="EMBL" id="MUN28861.1"/>
    </source>
</evidence>
<proteinExistence type="predicted"/>
<comment type="subcellular location">
    <subcellularLocation>
        <location evidence="1">Endomembrane system</location>
        <topology evidence="1">Multi-pass membrane protein</topology>
    </subcellularLocation>
</comment>
<gene>
    <name evidence="6" type="ORF">GC250_05275</name>
</gene>
<keyword evidence="4 5" id="KW-0472">Membrane</keyword>
<dbReference type="GO" id="GO:0005384">
    <property type="term" value="F:manganese ion transmembrane transporter activity"/>
    <property type="evidence" value="ECO:0007669"/>
    <property type="project" value="InterPro"/>
</dbReference>
<dbReference type="PANTHER" id="PTHR31851">
    <property type="entry name" value="FE(2+)/MN(2+) TRANSPORTER PCL1"/>
    <property type="match status" value="1"/>
</dbReference>
<evidence type="ECO:0000256" key="1">
    <source>
        <dbReference type="ARBA" id="ARBA00004127"/>
    </source>
</evidence>
<dbReference type="Pfam" id="PF01988">
    <property type="entry name" value="VIT1"/>
    <property type="match status" value="1"/>
</dbReference>
<keyword evidence="7" id="KW-1185">Reference proteome</keyword>
<feature type="transmembrane region" description="Helical" evidence="5">
    <location>
        <begin position="21"/>
        <end position="43"/>
    </location>
</feature>
<feature type="transmembrane region" description="Helical" evidence="5">
    <location>
        <begin position="181"/>
        <end position="201"/>
    </location>
</feature>
<keyword evidence="3 5" id="KW-1133">Transmembrane helix</keyword>
<evidence type="ECO:0000256" key="5">
    <source>
        <dbReference type="SAM" id="Phobius"/>
    </source>
</evidence>
<organism evidence="6 7">
    <name type="scientific">Sulfuracidifex metallicus DSM 6482 = JCM 9184</name>
    <dbReference type="NCBI Taxonomy" id="523847"/>
    <lineage>
        <taxon>Archaea</taxon>
        <taxon>Thermoproteota</taxon>
        <taxon>Thermoprotei</taxon>
        <taxon>Sulfolobales</taxon>
        <taxon>Sulfolobaceae</taxon>
        <taxon>Sulfuracidifex</taxon>
    </lineage>
</organism>